<organism evidence="1">
    <name type="scientific">marine sediment metagenome</name>
    <dbReference type="NCBI Taxonomy" id="412755"/>
    <lineage>
        <taxon>unclassified sequences</taxon>
        <taxon>metagenomes</taxon>
        <taxon>ecological metagenomes</taxon>
    </lineage>
</organism>
<feature type="non-terminal residue" evidence="1">
    <location>
        <position position="165"/>
    </location>
</feature>
<gene>
    <name evidence="1" type="ORF">S01H1_23112</name>
</gene>
<dbReference type="AlphaFoldDB" id="X0V289"/>
<protein>
    <submittedName>
        <fullName evidence="1">Uncharacterized protein</fullName>
    </submittedName>
</protein>
<name>X0V289_9ZZZZ</name>
<proteinExistence type="predicted"/>
<accession>X0V289</accession>
<dbReference type="EMBL" id="BARS01013232">
    <property type="protein sequence ID" value="GAF94765.1"/>
    <property type="molecule type" value="Genomic_DNA"/>
</dbReference>
<evidence type="ECO:0000313" key="1">
    <source>
        <dbReference type="EMBL" id="GAF94765.1"/>
    </source>
</evidence>
<sequence length="165" mass="18976">LNGFLSNFKKAIVSQDPSFLLQKRGLKVDRMVDIEEFVKSREFMNQGGDVRPAIMEHLNLLFRTPQFVEAVLTGGIGIGKNYFADMAVSYMLYQLSCYHNPQMEYGLAPGSHIVFIMQSKTLTLAKKVVFDQFSERLKLSPYFERYFQFDKGIRSELRLRANSGL</sequence>
<comment type="caution">
    <text evidence="1">The sequence shown here is derived from an EMBL/GenBank/DDBJ whole genome shotgun (WGS) entry which is preliminary data.</text>
</comment>
<reference evidence="1" key="1">
    <citation type="journal article" date="2014" name="Front. Microbiol.">
        <title>High frequency of phylogenetically diverse reductive dehalogenase-homologous genes in deep subseafloor sedimentary metagenomes.</title>
        <authorList>
            <person name="Kawai M."/>
            <person name="Futagami T."/>
            <person name="Toyoda A."/>
            <person name="Takaki Y."/>
            <person name="Nishi S."/>
            <person name="Hori S."/>
            <person name="Arai W."/>
            <person name="Tsubouchi T."/>
            <person name="Morono Y."/>
            <person name="Uchiyama I."/>
            <person name="Ito T."/>
            <person name="Fujiyama A."/>
            <person name="Inagaki F."/>
            <person name="Takami H."/>
        </authorList>
    </citation>
    <scope>NUCLEOTIDE SEQUENCE</scope>
    <source>
        <strain evidence="1">Expedition CK06-06</strain>
    </source>
</reference>
<feature type="non-terminal residue" evidence="1">
    <location>
        <position position="1"/>
    </location>
</feature>